<feature type="binding site" evidence="3">
    <location>
        <begin position="4"/>
        <end position="9"/>
    </location>
    <ligand>
        <name>substrate</name>
    </ligand>
</feature>
<dbReference type="GO" id="GO:0003839">
    <property type="term" value="F:gamma-glutamylcyclotransferase activity"/>
    <property type="evidence" value="ECO:0007669"/>
    <property type="project" value="InterPro"/>
</dbReference>
<keyword evidence="1" id="KW-0456">Lyase</keyword>
<dbReference type="Pfam" id="PF13772">
    <property type="entry name" value="AIG2_2"/>
    <property type="match status" value="1"/>
</dbReference>
<dbReference type="PANTHER" id="PTHR12935">
    <property type="entry name" value="GAMMA-GLUTAMYLCYCLOTRANSFERASE"/>
    <property type="match status" value="1"/>
</dbReference>
<evidence type="ECO:0000256" key="3">
    <source>
        <dbReference type="PIRSR" id="PIRSR617939-2"/>
    </source>
</evidence>
<comment type="caution">
    <text evidence="4">The sequence shown here is derived from an EMBL/GenBank/DDBJ whole genome shotgun (WGS) entry which is preliminary data.</text>
</comment>
<protein>
    <submittedName>
        <fullName evidence="4">Gamma-glutamyl cyclotransferase</fullName>
    </submittedName>
</protein>
<evidence type="ECO:0000256" key="2">
    <source>
        <dbReference type="PIRSR" id="PIRSR617939-1"/>
    </source>
</evidence>
<dbReference type="PANTHER" id="PTHR12935:SF0">
    <property type="entry name" value="GAMMA-GLUTAMYLCYCLOTRANSFERASE"/>
    <property type="match status" value="1"/>
</dbReference>
<reference evidence="4 5" key="1">
    <citation type="submission" date="2015-10" db="EMBL/GenBank/DDBJ databases">
        <title>Metagenome-Assembled Genomes uncover a global brackish microbiome.</title>
        <authorList>
            <person name="Hugerth L.W."/>
            <person name="Larsson J."/>
            <person name="Alneberg J."/>
            <person name="Lindh M.V."/>
            <person name="Legrand C."/>
            <person name="Pinhassi J."/>
            <person name="Andersson A.F."/>
        </authorList>
    </citation>
    <scope>NUCLEOTIDE SEQUENCE [LARGE SCALE GENOMIC DNA]</scope>
    <source>
        <strain evidence="4">BACL2 MAG-121001-bin67</strain>
    </source>
</reference>
<dbReference type="InterPro" id="IPR017939">
    <property type="entry name" value="G-Glutamylcylcotransferase"/>
</dbReference>
<accession>A0A0R2NY11</accession>
<evidence type="ECO:0000313" key="5">
    <source>
        <dbReference type="Proteomes" id="UP000053349"/>
    </source>
</evidence>
<dbReference type="Gene3D" id="3.10.490.10">
    <property type="entry name" value="Gamma-glutamyl cyclotransferase-like"/>
    <property type="match status" value="1"/>
</dbReference>
<dbReference type="AlphaFoldDB" id="A0A0R2NY11"/>
<dbReference type="InterPro" id="IPR036568">
    <property type="entry name" value="GGCT-like_sf"/>
</dbReference>
<evidence type="ECO:0000313" key="4">
    <source>
        <dbReference type="EMBL" id="KRO30788.1"/>
    </source>
</evidence>
<feature type="binding site" evidence="3">
    <location>
        <position position="119"/>
    </location>
    <ligand>
        <name>substrate</name>
    </ligand>
</feature>
<dbReference type="EMBL" id="LIAW01000341">
    <property type="protein sequence ID" value="KRO30788.1"/>
    <property type="molecule type" value="Genomic_DNA"/>
</dbReference>
<gene>
    <name evidence="4" type="ORF">ABR64_03765</name>
</gene>
<feature type="active site" description="Proton acceptor" evidence="2">
    <location>
        <position position="79"/>
    </location>
</feature>
<proteinExistence type="predicted"/>
<dbReference type="InterPro" id="IPR013024">
    <property type="entry name" value="GGCT-like"/>
</dbReference>
<keyword evidence="4" id="KW-0808">Transferase</keyword>
<dbReference type="CDD" id="cd06661">
    <property type="entry name" value="GGCT_like"/>
    <property type="match status" value="1"/>
</dbReference>
<dbReference type="Proteomes" id="UP000053349">
    <property type="component" value="Unassembled WGS sequence"/>
</dbReference>
<evidence type="ECO:0000256" key="1">
    <source>
        <dbReference type="ARBA" id="ARBA00023239"/>
    </source>
</evidence>
<name>A0A0R2NY11_9ACTN</name>
<dbReference type="GO" id="GO:0016740">
    <property type="term" value="F:transferase activity"/>
    <property type="evidence" value="ECO:0007669"/>
    <property type="project" value="UniProtKB-KW"/>
</dbReference>
<sequence>MTLYAAYGSNLDPRQMLLRAPHSPHRGTGWLRGWRLTFGGEEIGWEGAVATLAEDAIHSVFVSVYDLTATDEAALDQWEGVTTDLYRKIRVRIETLDGSPLCYIYVLNSFEGGAPSARYLEIMVSAAREAGAPEDYIQELSNRSTR</sequence>
<organism evidence="4 5">
    <name type="scientific">Actinobacteria bacterium BACL2 MAG-121001-bin67</name>
    <dbReference type="NCBI Taxonomy" id="1655572"/>
    <lineage>
        <taxon>Bacteria</taxon>
        <taxon>Bacillati</taxon>
        <taxon>Actinomycetota</taxon>
        <taxon>Actinomycetes</taxon>
        <taxon>Actinomycetes incertae sedis</taxon>
        <taxon>ac1 cluster</taxon>
    </lineage>
</organism>
<dbReference type="SUPFAM" id="SSF110857">
    <property type="entry name" value="Gamma-glutamyl cyclotransferase-like"/>
    <property type="match status" value="1"/>
</dbReference>